<keyword evidence="2" id="KW-0472">Membrane</keyword>
<feature type="transmembrane region" description="Helical" evidence="2">
    <location>
        <begin position="120"/>
        <end position="139"/>
    </location>
</feature>
<dbReference type="OrthoDB" id="2744793at2759"/>
<proteinExistence type="predicted"/>
<accession>A0A8H5HGA1</accession>
<dbReference type="EMBL" id="JAACJN010000050">
    <property type="protein sequence ID" value="KAF5382827.1"/>
    <property type="molecule type" value="Genomic_DNA"/>
</dbReference>
<feature type="transmembrane region" description="Helical" evidence="2">
    <location>
        <begin position="263"/>
        <end position="288"/>
    </location>
</feature>
<evidence type="ECO:0000313" key="3">
    <source>
        <dbReference type="EMBL" id="KAF5382827.1"/>
    </source>
</evidence>
<evidence type="ECO:0000313" key="4">
    <source>
        <dbReference type="Proteomes" id="UP000518752"/>
    </source>
</evidence>
<protein>
    <submittedName>
        <fullName evidence="3">Uncharacterized protein</fullName>
    </submittedName>
</protein>
<keyword evidence="2" id="KW-1133">Transmembrane helix</keyword>
<reference evidence="3 4" key="1">
    <citation type="journal article" date="2020" name="ISME J.">
        <title>Uncovering the hidden diversity of litter-decomposition mechanisms in mushroom-forming fungi.</title>
        <authorList>
            <person name="Floudas D."/>
            <person name="Bentzer J."/>
            <person name="Ahren D."/>
            <person name="Johansson T."/>
            <person name="Persson P."/>
            <person name="Tunlid A."/>
        </authorList>
    </citation>
    <scope>NUCLEOTIDE SEQUENCE [LARGE SCALE GENOMIC DNA]</scope>
    <source>
        <strain evidence="3 4">CBS 406.79</strain>
    </source>
</reference>
<keyword evidence="2" id="KW-0812">Transmembrane</keyword>
<keyword evidence="4" id="KW-1185">Reference proteome</keyword>
<feature type="transmembrane region" description="Helical" evidence="2">
    <location>
        <begin position="146"/>
        <end position="167"/>
    </location>
</feature>
<comment type="caution">
    <text evidence="3">The sequence shown here is derived from an EMBL/GenBank/DDBJ whole genome shotgun (WGS) entry which is preliminary data.</text>
</comment>
<dbReference type="AlphaFoldDB" id="A0A8H5HGA1"/>
<organism evidence="3 4">
    <name type="scientific">Collybiopsis confluens</name>
    <dbReference type="NCBI Taxonomy" id="2823264"/>
    <lineage>
        <taxon>Eukaryota</taxon>
        <taxon>Fungi</taxon>
        <taxon>Dikarya</taxon>
        <taxon>Basidiomycota</taxon>
        <taxon>Agaricomycotina</taxon>
        <taxon>Agaricomycetes</taxon>
        <taxon>Agaricomycetidae</taxon>
        <taxon>Agaricales</taxon>
        <taxon>Marasmiineae</taxon>
        <taxon>Omphalotaceae</taxon>
        <taxon>Collybiopsis</taxon>
    </lineage>
</organism>
<evidence type="ECO:0000256" key="2">
    <source>
        <dbReference type="SAM" id="Phobius"/>
    </source>
</evidence>
<feature type="transmembrane region" description="Helical" evidence="2">
    <location>
        <begin position="20"/>
        <end position="44"/>
    </location>
</feature>
<feature type="transmembrane region" description="Helical" evidence="2">
    <location>
        <begin position="187"/>
        <end position="208"/>
    </location>
</feature>
<gene>
    <name evidence="3" type="ORF">D9757_007322</name>
</gene>
<feature type="transmembrane region" description="Helical" evidence="2">
    <location>
        <begin position="228"/>
        <end position="251"/>
    </location>
</feature>
<evidence type="ECO:0000256" key="1">
    <source>
        <dbReference type="SAM" id="MobiDB-lite"/>
    </source>
</evidence>
<feature type="transmembrane region" description="Helical" evidence="2">
    <location>
        <begin position="56"/>
        <end position="73"/>
    </location>
</feature>
<dbReference type="Proteomes" id="UP000518752">
    <property type="component" value="Unassembled WGS sequence"/>
</dbReference>
<feature type="region of interest" description="Disordered" evidence="1">
    <location>
        <begin position="304"/>
        <end position="323"/>
    </location>
</feature>
<sequence>MNSEDITLLQEVGYIIFYDIVHMICALTMYGNVVFATMVALHLFLRDGIRGRPRKFLLVCVLVLFLVSTWSFVSSFGARVVRIKVGLIVPSTSSASDSLKARIDAANIASLPWNRMDAPSVTLILLIGDAIVSWRAWALWHANLPLSWLIVILMLTNTAVNVAEAVIDTRGMFSDGQNSTLTLDIASIYVSLVTNIVATGLIGLKAWLHHRTTKVAPNAVGRTVQRTFSLLVKAGSIFITIQAFYAILFVIDLQQDNASADMAYTIISPLFIIALILYPLAVIILVSLESSAAEDVHEAHEAVTSSLDGPTMNSRDGISSTNF</sequence>
<name>A0A8H5HGA1_9AGAR</name>